<organism evidence="1">
    <name type="scientific">Siphoviridae sp. ctZiV25</name>
    <dbReference type="NCBI Taxonomy" id="2825560"/>
    <lineage>
        <taxon>Viruses</taxon>
        <taxon>Duplodnaviria</taxon>
        <taxon>Heunggongvirae</taxon>
        <taxon>Uroviricota</taxon>
        <taxon>Caudoviricetes</taxon>
    </lineage>
</organism>
<accession>A0A8S5TXT7</accession>
<evidence type="ECO:0000313" key="1">
    <source>
        <dbReference type="EMBL" id="DAF87009.1"/>
    </source>
</evidence>
<sequence length="135" mass="15511">MNGNTSLLLDRIEYPRHILNDKGILINLVFVRHGKGAYTFSLLTIAFNASNSILNIAHYSVIKILEIRAVNDTIIRASVKEEIDFLAALVECDYRKFSQVNTVLERHGIRMNIKEFVDYFFEHSDGKFLMSDESL</sequence>
<name>A0A8S5TXT7_9CAUD</name>
<dbReference type="EMBL" id="BK015956">
    <property type="protein sequence ID" value="DAF87009.1"/>
    <property type="molecule type" value="Genomic_DNA"/>
</dbReference>
<proteinExistence type="predicted"/>
<reference evidence="1" key="1">
    <citation type="journal article" date="2021" name="Proc. Natl. Acad. Sci. U.S.A.">
        <title>A Catalog of Tens of Thousands of Viruses from Human Metagenomes Reveals Hidden Associations with Chronic Diseases.</title>
        <authorList>
            <person name="Tisza M.J."/>
            <person name="Buck C.B."/>
        </authorList>
    </citation>
    <scope>NUCLEOTIDE SEQUENCE</scope>
    <source>
        <strain evidence="1">CtZiV25</strain>
    </source>
</reference>
<protein>
    <submittedName>
        <fullName evidence="1">Uncharacterized protein</fullName>
    </submittedName>
</protein>